<dbReference type="Pfam" id="PF03466">
    <property type="entry name" value="LysR_substrate"/>
    <property type="match status" value="1"/>
</dbReference>
<dbReference type="RefSeq" id="WP_200116223.1">
    <property type="nucleotide sequence ID" value="NZ_JAEHOH010000021.1"/>
</dbReference>
<evidence type="ECO:0000256" key="1">
    <source>
        <dbReference type="ARBA" id="ARBA00009437"/>
    </source>
</evidence>
<organism evidence="7 8">
    <name type="scientific">Leucobacter chromiisoli</name>
    <dbReference type="NCBI Taxonomy" id="2796471"/>
    <lineage>
        <taxon>Bacteria</taxon>
        <taxon>Bacillati</taxon>
        <taxon>Actinomycetota</taxon>
        <taxon>Actinomycetes</taxon>
        <taxon>Micrococcales</taxon>
        <taxon>Microbacteriaceae</taxon>
        <taxon>Leucobacter</taxon>
    </lineage>
</organism>
<evidence type="ECO:0000256" key="2">
    <source>
        <dbReference type="ARBA" id="ARBA00023015"/>
    </source>
</evidence>
<feature type="compositionally biased region" description="Polar residues" evidence="5">
    <location>
        <begin position="272"/>
        <end position="283"/>
    </location>
</feature>
<evidence type="ECO:0000259" key="6">
    <source>
        <dbReference type="Pfam" id="PF03466"/>
    </source>
</evidence>
<reference evidence="7" key="1">
    <citation type="submission" date="2020-12" db="EMBL/GenBank/DDBJ databases">
        <title>Leucobacter sp. CAS1, isolated from Chromium sludge.</title>
        <authorList>
            <person name="Xu Z."/>
        </authorList>
    </citation>
    <scope>NUCLEOTIDE SEQUENCE</scope>
    <source>
        <strain evidence="7">CSA1</strain>
    </source>
</reference>
<keyword evidence="2" id="KW-0805">Transcription regulation</keyword>
<dbReference type="GO" id="GO:0032993">
    <property type="term" value="C:protein-DNA complex"/>
    <property type="evidence" value="ECO:0007669"/>
    <property type="project" value="TreeGrafter"/>
</dbReference>
<proteinExistence type="inferred from homology"/>
<gene>
    <name evidence="7" type="ORF">JD276_13680</name>
</gene>
<feature type="compositionally biased region" description="Basic and acidic residues" evidence="5">
    <location>
        <begin position="254"/>
        <end position="271"/>
    </location>
</feature>
<evidence type="ECO:0000313" key="7">
    <source>
        <dbReference type="EMBL" id="MBK0420083.1"/>
    </source>
</evidence>
<protein>
    <submittedName>
        <fullName evidence="7">LysR family transcriptional regulator</fullName>
    </submittedName>
</protein>
<evidence type="ECO:0000256" key="5">
    <source>
        <dbReference type="SAM" id="MobiDB-lite"/>
    </source>
</evidence>
<feature type="region of interest" description="Disordered" evidence="5">
    <location>
        <begin position="1"/>
        <end position="41"/>
    </location>
</feature>
<comment type="similarity">
    <text evidence="1">Belongs to the LysR transcriptional regulatory family.</text>
</comment>
<dbReference type="Proteomes" id="UP000608530">
    <property type="component" value="Unassembled WGS sequence"/>
</dbReference>
<evidence type="ECO:0000256" key="4">
    <source>
        <dbReference type="ARBA" id="ARBA00023163"/>
    </source>
</evidence>
<dbReference type="AlphaFoldDB" id="A0A934Q977"/>
<feature type="region of interest" description="Disordered" evidence="5">
    <location>
        <begin position="232"/>
        <end position="321"/>
    </location>
</feature>
<evidence type="ECO:0000313" key="8">
    <source>
        <dbReference type="Proteomes" id="UP000608530"/>
    </source>
</evidence>
<comment type="caution">
    <text evidence="7">The sequence shown here is derived from an EMBL/GenBank/DDBJ whole genome shotgun (WGS) entry which is preliminary data.</text>
</comment>
<feature type="domain" description="LysR substrate-binding" evidence="6">
    <location>
        <begin position="101"/>
        <end position="235"/>
    </location>
</feature>
<name>A0A934Q977_9MICO</name>
<dbReference type="PANTHER" id="PTHR30346:SF0">
    <property type="entry name" value="HCA OPERON TRANSCRIPTIONAL ACTIVATOR HCAR"/>
    <property type="match status" value="1"/>
</dbReference>
<dbReference type="GO" id="GO:0003677">
    <property type="term" value="F:DNA binding"/>
    <property type="evidence" value="ECO:0007669"/>
    <property type="project" value="UniProtKB-KW"/>
</dbReference>
<dbReference type="EMBL" id="JAEHOH010000021">
    <property type="protein sequence ID" value="MBK0420083.1"/>
    <property type="molecule type" value="Genomic_DNA"/>
</dbReference>
<sequence length="321" mass="34118">MSTRETRDPHGSSGAHEPDETGGSPGTAEPRPSGPAPLRLGFARGIAPSRWAKRWAAASPGHPLELVPIDVAFGPAPDHGVAAQAAPLDVMLERAMPRERPAESRHAVHLYTESLALVVAVDHELAEHDSVDLGDLELVPLLDHSDHAPGWPDPEPWADPSWAPTDAVAALRLVATGLGGILLPLPLARHLANKREHAVLPVTDDDRLPGSSVWATWARDRDAADVQQLAGVLRGRTARSSRPGADAGPGSGSRSDRSPREDARKTADRSRQQAGDTRASGASSAKKPKLKPNSRGAQLAAAKAKAERRKAEARKAKKKRR</sequence>
<keyword evidence="4" id="KW-0804">Transcription</keyword>
<dbReference type="InterPro" id="IPR005119">
    <property type="entry name" value="LysR_subst-bd"/>
</dbReference>
<feature type="compositionally biased region" description="Basic and acidic residues" evidence="5">
    <location>
        <begin position="1"/>
        <end position="10"/>
    </location>
</feature>
<accession>A0A934Q977</accession>
<dbReference type="GO" id="GO:0003700">
    <property type="term" value="F:DNA-binding transcription factor activity"/>
    <property type="evidence" value="ECO:0007669"/>
    <property type="project" value="TreeGrafter"/>
</dbReference>
<dbReference type="SUPFAM" id="SSF53850">
    <property type="entry name" value="Periplasmic binding protein-like II"/>
    <property type="match status" value="1"/>
</dbReference>
<keyword evidence="3" id="KW-0238">DNA-binding</keyword>
<dbReference type="PANTHER" id="PTHR30346">
    <property type="entry name" value="TRANSCRIPTIONAL DUAL REGULATOR HCAR-RELATED"/>
    <property type="match status" value="1"/>
</dbReference>
<evidence type="ECO:0000256" key="3">
    <source>
        <dbReference type="ARBA" id="ARBA00023125"/>
    </source>
</evidence>
<keyword evidence="8" id="KW-1185">Reference proteome</keyword>